<dbReference type="GO" id="GO:0032259">
    <property type="term" value="P:methylation"/>
    <property type="evidence" value="ECO:0007669"/>
    <property type="project" value="UniProtKB-KW"/>
</dbReference>
<protein>
    <submittedName>
        <fullName evidence="1">SAM-dependent methyltransferase</fullName>
    </submittedName>
</protein>
<comment type="caution">
    <text evidence="1">The sequence shown here is derived from an EMBL/GenBank/DDBJ whole genome shotgun (WGS) entry which is preliminary data.</text>
</comment>
<dbReference type="AlphaFoldDB" id="A0A1Q6DSP4"/>
<sequence length="69" mass="7937">MIWLKIDLSCGNDKPKGFIGLDKLETGDADIVCDTEGQYLLFKDENVELIRRSHVIEHISNREVLFEES</sequence>
<accession>A0A1Q6DSP4</accession>
<gene>
    <name evidence="1" type="ORF">BTN85_2044</name>
</gene>
<dbReference type="EMBL" id="MSDW01000002">
    <property type="protein sequence ID" value="OKY77394.1"/>
    <property type="molecule type" value="Genomic_DNA"/>
</dbReference>
<evidence type="ECO:0000313" key="2">
    <source>
        <dbReference type="Proteomes" id="UP000185744"/>
    </source>
</evidence>
<dbReference type="Proteomes" id="UP000185744">
    <property type="component" value="Unassembled WGS sequence"/>
</dbReference>
<name>A0A1Q6DSP4_METT1</name>
<reference evidence="1" key="1">
    <citation type="submission" date="2016-12" db="EMBL/GenBank/DDBJ databases">
        <title>Discovery of methanogenic haloarchaea.</title>
        <authorList>
            <person name="Sorokin D.Y."/>
            <person name="Makarova K.S."/>
            <person name="Abbas B."/>
            <person name="Ferrer M."/>
            <person name="Golyshin P.N."/>
        </authorList>
    </citation>
    <scope>NUCLEOTIDE SEQUENCE [LARGE SCALE GENOMIC DNA]</scope>
    <source>
        <strain evidence="1">HMET1</strain>
    </source>
</reference>
<keyword evidence="2" id="KW-1185">Reference proteome</keyword>
<keyword evidence="1" id="KW-0808">Transferase</keyword>
<dbReference type="GO" id="GO:0008168">
    <property type="term" value="F:methyltransferase activity"/>
    <property type="evidence" value="ECO:0007669"/>
    <property type="project" value="UniProtKB-KW"/>
</dbReference>
<keyword evidence="1" id="KW-0489">Methyltransferase</keyword>
<evidence type="ECO:0000313" key="1">
    <source>
        <dbReference type="EMBL" id="OKY77394.1"/>
    </source>
</evidence>
<organism evidence="1 2">
    <name type="scientific">Methanohalarchaeum thermophilum</name>
    <dbReference type="NCBI Taxonomy" id="1903181"/>
    <lineage>
        <taxon>Archaea</taxon>
        <taxon>Methanobacteriati</taxon>
        <taxon>Methanobacteriota</taxon>
        <taxon>Methanonatronarchaeia</taxon>
        <taxon>Methanonatronarchaeales</taxon>
        <taxon>Methanonatronarchaeaceae</taxon>
        <taxon>Candidatus Methanohalarchaeum</taxon>
    </lineage>
</organism>
<dbReference type="STRING" id="1903181.BTN85_2044"/>
<dbReference type="InParanoid" id="A0A1Q6DSP4"/>
<proteinExistence type="predicted"/>